<feature type="domain" description="Rieske" evidence="8">
    <location>
        <begin position="115"/>
        <end position="210"/>
    </location>
</feature>
<dbReference type="eggNOG" id="arCOG01720">
    <property type="taxonomic scope" value="Archaea"/>
</dbReference>
<dbReference type="Pfam" id="PF00355">
    <property type="entry name" value="Rieske"/>
    <property type="match status" value="1"/>
</dbReference>
<proteinExistence type="predicted"/>
<feature type="region of interest" description="Disordered" evidence="7">
    <location>
        <begin position="1"/>
        <end position="31"/>
    </location>
</feature>
<evidence type="ECO:0000313" key="9">
    <source>
        <dbReference type="EMBL" id="EMA36725.1"/>
    </source>
</evidence>
<dbReference type="EMBL" id="AOMB01000040">
    <property type="protein sequence ID" value="EMA36725.1"/>
    <property type="molecule type" value="Genomic_DNA"/>
</dbReference>
<evidence type="ECO:0000256" key="5">
    <source>
        <dbReference type="ARBA" id="ARBA00023157"/>
    </source>
</evidence>
<dbReference type="GO" id="GO:0016020">
    <property type="term" value="C:membrane"/>
    <property type="evidence" value="ECO:0007669"/>
    <property type="project" value="InterPro"/>
</dbReference>
<dbReference type="SUPFAM" id="SSF50022">
    <property type="entry name" value="ISP domain"/>
    <property type="match status" value="1"/>
</dbReference>
<reference evidence="9 10" key="1">
    <citation type="journal article" date="2014" name="PLoS Genet.">
        <title>Phylogenetically driven sequencing of extremely halophilic archaea reveals strategies for static and dynamic osmo-response.</title>
        <authorList>
            <person name="Becker E.A."/>
            <person name="Seitzer P.M."/>
            <person name="Tritt A."/>
            <person name="Larsen D."/>
            <person name="Krusor M."/>
            <person name="Yao A.I."/>
            <person name="Wu D."/>
            <person name="Madern D."/>
            <person name="Eisen J.A."/>
            <person name="Darling A.E."/>
            <person name="Facciotti M.T."/>
        </authorList>
    </citation>
    <scope>NUCLEOTIDE SEQUENCE [LARGE SCALE GENOMIC DNA]</scope>
    <source>
        <strain evidence="9 10">100A6</strain>
    </source>
</reference>
<keyword evidence="5" id="KW-1015">Disulfide bond</keyword>
<evidence type="ECO:0000256" key="1">
    <source>
        <dbReference type="ARBA" id="ARBA00022714"/>
    </source>
</evidence>
<dbReference type="Proteomes" id="UP000011566">
    <property type="component" value="Unassembled WGS sequence"/>
</dbReference>
<evidence type="ECO:0000256" key="4">
    <source>
        <dbReference type="ARBA" id="ARBA00023014"/>
    </source>
</evidence>
<evidence type="ECO:0000313" key="10">
    <source>
        <dbReference type="Proteomes" id="UP000011566"/>
    </source>
</evidence>
<dbReference type="InterPro" id="IPR036922">
    <property type="entry name" value="Rieske_2Fe-2S_sf"/>
</dbReference>
<dbReference type="InterPro" id="IPR017941">
    <property type="entry name" value="Rieske_2Fe-2S"/>
</dbReference>
<dbReference type="RefSeq" id="WP_007694983.1">
    <property type="nucleotide sequence ID" value="NZ_AJRK01000353.1"/>
</dbReference>
<gene>
    <name evidence="9" type="ORF">C447_13999</name>
</gene>
<name>M0LX89_9EURY</name>
<keyword evidence="2" id="KW-0479">Metal-binding</keyword>
<dbReference type="GO" id="GO:0051537">
    <property type="term" value="F:2 iron, 2 sulfur cluster binding"/>
    <property type="evidence" value="ECO:0007669"/>
    <property type="project" value="UniProtKB-KW"/>
</dbReference>
<keyword evidence="3" id="KW-0408">Iron</keyword>
<evidence type="ECO:0000256" key="7">
    <source>
        <dbReference type="SAM" id="MobiDB-lite"/>
    </source>
</evidence>
<dbReference type="PROSITE" id="PS51296">
    <property type="entry name" value="RIESKE"/>
    <property type="match status" value="1"/>
</dbReference>
<evidence type="ECO:0000256" key="3">
    <source>
        <dbReference type="ARBA" id="ARBA00023004"/>
    </source>
</evidence>
<dbReference type="PATRIC" id="fig|1132509.6.peg.3271"/>
<protein>
    <submittedName>
        <fullName evidence="9">Rieske iron-sulfur protein</fullName>
    </submittedName>
</protein>
<evidence type="ECO:0000256" key="6">
    <source>
        <dbReference type="ARBA" id="ARBA00034078"/>
    </source>
</evidence>
<dbReference type="CDD" id="cd03467">
    <property type="entry name" value="Rieske"/>
    <property type="match status" value="1"/>
</dbReference>
<evidence type="ECO:0000259" key="8">
    <source>
        <dbReference type="PROSITE" id="PS51296"/>
    </source>
</evidence>
<evidence type="ECO:0000256" key="2">
    <source>
        <dbReference type="ARBA" id="ARBA00022723"/>
    </source>
</evidence>
<dbReference type="Gene3D" id="2.102.10.10">
    <property type="entry name" value="Rieske [2Fe-2S] iron-sulphur domain"/>
    <property type="match status" value="1"/>
</dbReference>
<keyword evidence="10" id="KW-1185">Reference proteome</keyword>
<keyword evidence="1" id="KW-0001">2Fe-2S</keyword>
<dbReference type="InterPro" id="IPR014349">
    <property type="entry name" value="Rieske_Fe-S_prot"/>
</dbReference>
<dbReference type="GO" id="GO:0046872">
    <property type="term" value="F:metal ion binding"/>
    <property type="evidence" value="ECO:0007669"/>
    <property type="project" value="UniProtKB-KW"/>
</dbReference>
<dbReference type="InterPro" id="IPR005805">
    <property type="entry name" value="Rieske_Fe-S_prot_C"/>
</dbReference>
<sequence length="223" mass="23356">MTDDNTTDTSADGSTEGRLVEREDADGMWYEPPDARRRDVAKWLGGIAGTVSVATFALPALQGLAGAGNASGASSEIYTQGTQLVKQNGDPINLNSLQKGSAPEEHILALPQENGKPVKEKEATTLLLRYNQGDFEEPTNIDGTAQGYVAYSMVCTHAGCLVENHLNGYPQCPCHGSEYDATKGAQVVAGPASRPIPQLPIAVSQQGNVLVATGNFEGPVGTA</sequence>
<comment type="caution">
    <text evidence="9">The sequence shown here is derived from an EMBL/GenBank/DDBJ whole genome shotgun (WGS) entry which is preliminary data.</text>
</comment>
<dbReference type="OrthoDB" id="211478at2157"/>
<organism evidence="9 10">
    <name type="scientific">Halococcus hamelinensis 100A6</name>
    <dbReference type="NCBI Taxonomy" id="1132509"/>
    <lineage>
        <taxon>Archaea</taxon>
        <taxon>Methanobacteriati</taxon>
        <taxon>Methanobacteriota</taxon>
        <taxon>Stenosarchaea group</taxon>
        <taxon>Halobacteria</taxon>
        <taxon>Halobacteriales</taxon>
        <taxon>Halococcaceae</taxon>
        <taxon>Halococcus</taxon>
    </lineage>
</organism>
<dbReference type="PRINTS" id="PR00162">
    <property type="entry name" value="RIESKE"/>
</dbReference>
<keyword evidence="4" id="KW-0411">Iron-sulfur</keyword>
<accession>M0LX89</accession>
<dbReference type="AlphaFoldDB" id="M0LX89"/>
<comment type="cofactor">
    <cofactor evidence="6">
        <name>[2Fe-2S] cluster</name>
        <dbReference type="ChEBI" id="CHEBI:190135"/>
    </cofactor>
</comment>
<dbReference type="PANTHER" id="PTHR10134">
    <property type="entry name" value="CYTOCHROME B-C1 COMPLEX SUBUNIT RIESKE, MITOCHONDRIAL"/>
    <property type="match status" value="1"/>
</dbReference>